<reference evidence="1" key="2">
    <citation type="journal article" date="2015" name="Fish Shellfish Immunol.">
        <title>Early steps in the European eel (Anguilla anguilla)-Vibrio vulnificus interaction in the gills: Role of the RtxA13 toxin.</title>
        <authorList>
            <person name="Callol A."/>
            <person name="Pajuelo D."/>
            <person name="Ebbesson L."/>
            <person name="Teles M."/>
            <person name="MacKenzie S."/>
            <person name="Amaro C."/>
        </authorList>
    </citation>
    <scope>NUCLEOTIDE SEQUENCE</scope>
</reference>
<evidence type="ECO:0000313" key="1">
    <source>
        <dbReference type="EMBL" id="JAH17014.1"/>
    </source>
</evidence>
<protein>
    <submittedName>
        <fullName evidence="1">Uncharacterized protein</fullName>
    </submittedName>
</protein>
<sequence length="30" mass="3323">MSVLKTAVDHDPGSAILLKCRMMQLLSYNS</sequence>
<dbReference type="AlphaFoldDB" id="A0A0E9QJR1"/>
<accession>A0A0E9QJR1</accession>
<proteinExistence type="predicted"/>
<name>A0A0E9QJR1_ANGAN</name>
<organism evidence="1">
    <name type="scientific">Anguilla anguilla</name>
    <name type="common">European freshwater eel</name>
    <name type="synonym">Muraena anguilla</name>
    <dbReference type="NCBI Taxonomy" id="7936"/>
    <lineage>
        <taxon>Eukaryota</taxon>
        <taxon>Metazoa</taxon>
        <taxon>Chordata</taxon>
        <taxon>Craniata</taxon>
        <taxon>Vertebrata</taxon>
        <taxon>Euteleostomi</taxon>
        <taxon>Actinopterygii</taxon>
        <taxon>Neopterygii</taxon>
        <taxon>Teleostei</taxon>
        <taxon>Anguilliformes</taxon>
        <taxon>Anguillidae</taxon>
        <taxon>Anguilla</taxon>
    </lineage>
</organism>
<reference evidence="1" key="1">
    <citation type="submission" date="2014-11" db="EMBL/GenBank/DDBJ databases">
        <authorList>
            <person name="Amaro Gonzalez C."/>
        </authorList>
    </citation>
    <scope>NUCLEOTIDE SEQUENCE</scope>
</reference>
<dbReference type="EMBL" id="GBXM01091563">
    <property type="protein sequence ID" value="JAH17014.1"/>
    <property type="molecule type" value="Transcribed_RNA"/>
</dbReference>